<dbReference type="InterPro" id="IPR000014">
    <property type="entry name" value="PAS"/>
</dbReference>
<evidence type="ECO:0000259" key="8">
    <source>
        <dbReference type="PROSITE" id="PS50887"/>
    </source>
</evidence>
<dbReference type="SMART" id="SM00086">
    <property type="entry name" value="PAC"/>
    <property type="match status" value="1"/>
</dbReference>
<dbReference type="FunFam" id="3.30.70.270:FF:000001">
    <property type="entry name" value="Diguanylate cyclase domain protein"/>
    <property type="match status" value="1"/>
</dbReference>
<dbReference type="PROSITE" id="PS50113">
    <property type="entry name" value="PAC"/>
    <property type="match status" value="1"/>
</dbReference>
<evidence type="ECO:0000256" key="4">
    <source>
        <dbReference type="ARBA" id="ARBA00029839"/>
    </source>
</evidence>
<proteinExistence type="predicted"/>
<feature type="domain" description="EAL" evidence="7">
    <location>
        <begin position="475"/>
        <end position="730"/>
    </location>
</feature>
<dbReference type="InterPro" id="IPR000700">
    <property type="entry name" value="PAS-assoc_C"/>
</dbReference>
<evidence type="ECO:0000313" key="9">
    <source>
        <dbReference type="EMBL" id="SDW27775.1"/>
    </source>
</evidence>
<dbReference type="InterPro" id="IPR029787">
    <property type="entry name" value="Nucleotide_cyclase"/>
</dbReference>
<dbReference type="Pfam" id="PF11563">
    <property type="entry name" value="Protoglobin"/>
    <property type="match status" value="1"/>
</dbReference>
<organism evidence="9 10">
    <name type="scientific">Pseudomonas kuykendallii</name>
    <dbReference type="NCBI Taxonomy" id="1007099"/>
    <lineage>
        <taxon>Bacteria</taxon>
        <taxon>Pseudomonadati</taxon>
        <taxon>Pseudomonadota</taxon>
        <taxon>Gammaproteobacteria</taxon>
        <taxon>Pseudomonadales</taxon>
        <taxon>Pseudomonadaceae</taxon>
        <taxon>Pseudomonas</taxon>
    </lineage>
</organism>
<dbReference type="PROSITE" id="PS50887">
    <property type="entry name" value="GGDEF"/>
    <property type="match status" value="1"/>
</dbReference>
<dbReference type="GO" id="GO:0005886">
    <property type="term" value="C:plasma membrane"/>
    <property type="evidence" value="ECO:0007669"/>
    <property type="project" value="UniProtKB-SubCell"/>
</dbReference>
<dbReference type="SMART" id="SM00267">
    <property type="entry name" value="GGDEF"/>
    <property type="match status" value="1"/>
</dbReference>
<dbReference type="NCBIfam" id="TIGR00229">
    <property type="entry name" value="sensory_box"/>
    <property type="match status" value="1"/>
</dbReference>
<dbReference type="SUPFAM" id="SSF55785">
    <property type="entry name" value="PYP-like sensor domain (PAS domain)"/>
    <property type="match status" value="1"/>
</dbReference>
<dbReference type="Gene3D" id="3.30.70.270">
    <property type="match status" value="1"/>
</dbReference>
<dbReference type="GO" id="GO:0003824">
    <property type="term" value="F:catalytic activity"/>
    <property type="evidence" value="ECO:0007669"/>
    <property type="project" value="UniProtKB-ARBA"/>
</dbReference>
<evidence type="ECO:0000259" key="7">
    <source>
        <dbReference type="PROSITE" id="PS50883"/>
    </source>
</evidence>
<dbReference type="InterPro" id="IPR012292">
    <property type="entry name" value="Globin/Proto"/>
</dbReference>
<dbReference type="InterPro" id="IPR000160">
    <property type="entry name" value="GGDEF_dom"/>
</dbReference>
<dbReference type="InterPro" id="IPR052155">
    <property type="entry name" value="Biofilm_reg_signaling"/>
</dbReference>
<dbReference type="InterPro" id="IPR043128">
    <property type="entry name" value="Rev_trsase/Diguanyl_cyclase"/>
</dbReference>
<dbReference type="Pfam" id="PF08447">
    <property type="entry name" value="PAS_3"/>
    <property type="match status" value="1"/>
</dbReference>
<accession>A0A1H2S8E4</accession>
<dbReference type="OrthoDB" id="197861at2"/>
<dbReference type="PANTHER" id="PTHR44757">
    <property type="entry name" value="DIGUANYLATE CYCLASE DGCP"/>
    <property type="match status" value="1"/>
</dbReference>
<dbReference type="SMART" id="SM00052">
    <property type="entry name" value="EAL"/>
    <property type="match status" value="1"/>
</dbReference>
<feature type="domain" description="PAS" evidence="5">
    <location>
        <begin position="174"/>
        <end position="246"/>
    </location>
</feature>
<dbReference type="SUPFAM" id="SSF141868">
    <property type="entry name" value="EAL domain-like"/>
    <property type="match status" value="1"/>
</dbReference>
<protein>
    <recommendedName>
        <fullName evidence="3">Diguanylate cyclase DosC</fullName>
    </recommendedName>
    <alternativeName>
        <fullName evidence="4">Direct oxygen-sensing cyclase</fullName>
    </alternativeName>
</protein>
<dbReference type="GO" id="GO:0020037">
    <property type="term" value="F:heme binding"/>
    <property type="evidence" value="ECO:0007669"/>
    <property type="project" value="InterPro"/>
</dbReference>
<dbReference type="PROSITE" id="PS50112">
    <property type="entry name" value="PAS"/>
    <property type="match status" value="1"/>
</dbReference>
<comment type="cofactor">
    <cofactor evidence="1">
        <name>Mg(2+)</name>
        <dbReference type="ChEBI" id="CHEBI:18420"/>
    </cofactor>
</comment>
<dbReference type="NCBIfam" id="TIGR00254">
    <property type="entry name" value="GGDEF"/>
    <property type="match status" value="1"/>
</dbReference>
<evidence type="ECO:0000256" key="2">
    <source>
        <dbReference type="ARBA" id="ARBA00004533"/>
    </source>
</evidence>
<evidence type="ECO:0000259" key="6">
    <source>
        <dbReference type="PROSITE" id="PS50113"/>
    </source>
</evidence>
<dbReference type="InterPro" id="IPR009050">
    <property type="entry name" value="Globin-like_sf"/>
</dbReference>
<dbReference type="PROSITE" id="PS50883">
    <property type="entry name" value="EAL"/>
    <property type="match status" value="1"/>
</dbReference>
<evidence type="ECO:0000313" key="10">
    <source>
        <dbReference type="Proteomes" id="UP000243778"/>
    </source>
</evidence>
<evidence type="ECO:0000259" key="5">
    <source>
        <dbReference type="PROSITE" id="PS50112"/>
    </source>
</evidence>
<dbReference type="Gene3D" id="3.20.20.450">
    <property type="entry name" value="EAL domain"/>
    <property type="match status" value="1"/>
</dbReference>
<evidence type="ECO:0000256" key="1">
    <source>
        <dbReference type="ARBA" id="ARBA00001946"/>
    </source>
</evidence>
<name>A0A1H2S8E4_9PSED</name>
<feature type="domain" description="GGDEF" evidence="8">
    <location>
        <begin position="334"/>
        <end position="466"/>
    </location>
</feature>
<dbReference type="GO" id="GO:0019825">
    <property type="term" value="F:oxygen binding"/>
    <property type="evidence" value="ECO:0007669"/>
    <property type="project" value="InterPro"/>
</dbReference>
<dbReference type="Pfam" id="PF00990">
    <property type="entry name" value="GGDEF"/>
    <property type="match status" value="1"/>
</dbReference>
<dbReference type="SMART" id="SM00091">
    <property type="entry name" value="PAS"/>
    <property type="match status" value="1"/>
</dbReference>
<gene>
    <name evidence="9" type="ORF">SAMN05216287_0575</name>
</gene>
<dbReference type="PANTHER" id="PTHR44757:SF2">
    <property type="entry name" value="BIOFILM ARCHITECTURE MAINTENANCE PROTEIN MBAA"/>
    <property type="match status" value="1"/>
</dbReference>
<dbReference type="STRING" id="1007099.SAMN05216287_0575"/>
<dbReference type="Gene3D" id="1.10.490.10">
    <property type="entry name" value="Globins"/>
    <property type="match status" value="1"/>
</dbReference>
<dbReference type="Gene3D" id="3.30.450.20">
    <property type="entry name" value="PAS domain"/>
    <property type="match status" value="1"/>
</dbReference>
<evidence type="ECO:0000256" key="3">
    <source>
        <dbReference type="ARBA" id="ARBA00015125"/>
    </source>
</evidence>
<keyword evidence="10" id="KW-1185">Reference proteome</keyword>
<dbReference type="EMBL" id="FNNU01000001">
    <property type="protein sequence ID" value="SDW27775.1"/>
    <property type="molecule type" value="Genomic_DNA"/>
</dbReference>
<dbReference type="AlphaFoldDB" id="A0A1H2S8E4"/>
<dbReference type="CDD" id="cd00130">
    <property type="entry name" value="PAS"/>
    <property type="match status" value="1"/>
</dbReference>
<dbReference type="InterPro" id="IPR035919">
    <property type="entry name" value="EAL_sf"/>
</dbReference>
<feature type="domain" description="PAC" evidence="6">
    <location>
        <begin position="250"/>
        <end position="301"/>
    </location>
</feature>
<comment type="subcellular location">
    <subcellularLocation>
        <location evidence="2">Cell inner membrane</location>
    </subcellularLocation>
</comment>
<dbReference type="InterPro" id="IPR013655">
    <property type="entry name" value="PAS_fold_3"/>
</dbReference>
<dbReference type="SUPFAM" id="SSF46458">
    <property type="entry name" value="Globin-like"/>
    <property type="match status" value="1"/>
</dbReference>
<dbReference type="RefSeq" id="WP_090224443.1">
    <property type="nucleotide sequence ID" value="NZ_FNNU01000001.1"/>
</dbReference>
<dbReference type="InterPro" id="IPR044398">
    <property type="entry name" value="Globin-sensor_dom"/>
</dbReference>
<sequence>MRPEQELQGLLKRIGLDRQEVENRCRFLGWNEQDAARLSRSAGLMEEPHAAFVEALYAHMVKFDPLQRILNDADTLRRLKRSQLNYYRRLWMGPYDRDYVRERLQIGLVHERVGVELKWYMGAYRMYLDGMTDALFADSPNAALYQSMLKAVFFDMTLAIDIYTAAQRQALEDSEARFARALRGANDGLWDWDVVNDRLYVSERWASMLGYGRDSFSESSQGWFSRVHPDDLPSLRQAIDAHLRDETAFLHMEYRIRRADGEFAWVLVRGVAERDRQGGLRMAGSQTDVSQRKAVDSQLRHAARHDPLTGLANRTRLDELLHQALQRQRKAGARQAALMFIDLDRFKLINDSLGHAAGDHVLIEVAHRLKRCLRPGDHLIRFGGDEFVVLLDDMALQADAEQVAQRMLESLQHPLHLREHALVVSASIGIAPLRDEGRTLDALQAADLALYRAKAAGKSQFARYSEELQVAAQHQLELESALSQSLAKGQFEVHYQPICRIDHGHPYLQTVEALVRWRHKGRLVGPLEFVPALEESGEIVRVGEWVLREACRQVRRWQLDGQAHLRCSVNLSSRQLGQMDFAARVADILRETGLPAASLILEITESLLMEDSAETLASLRELASLGIRLALDDFGTGYSSLGYLKRFPLHILKVDKSFISGTPHDPELTAISRAIIGLGASLGLQVVAEGVELQEHLDFLAREGCRYAQGYWFSRPQPPQELQRLFDSGDCFEGRWSLLPSPSQAEGNDAH</sequence>
<dbReference type="InterPro" id="IPR001633">
    <property type="entry name" value="EAL_dom"/>
</dbReference>
<dbReference type="Pfam" id="PF00563">
    <property type="entry name" value="EAL"/>
    <property type="match status" value="1"/>
</dbReference>
<reference evidence="10" key="1">
    <citation type="submission" date="2016-10" db="EMBL/GenBank/DDBJ databases">
        <authorList>
            <person name="Varghese N."/>
            <person name="Submissions S."/>
        </authorList>
    </citation>
    <scope>NUCLEOTIDE SEQUENCE [LARGE SCALE GENOMIC DNA]</scope>
    <source>
        <strain evidence="10">NRRL B-59562</strain>
    </source>
</reference>
<dbReference type="InterPro" id="IPR035965">
    <property type="entry name" value="PAS-like_dom_sf"/>
</dbReference>
<dbReference type="InterPro" id="IPR001610">
    <property type="entry name" value="PAC"/>
</dbReference>
<dbReference type="CDD" id="cd01948">
    <property type="entry name" value="EAL"/>
    <property type="match status" value="1"/>
</dbReference>
<dbReference type="SUPFAM" id="SSF55073">
    <property type="entry name" value="Nucleotide cyclase"/>
    <property type="match status" value="1"/>
</dbReference>
<dbReference type="CDD" id="cd01949">
    <property type="entry name" value="GGDEF"/>
    <property type="match status" value="1"/>
</dbReference>
<dbReference type="Proteomes" id="UP000243778">
    <property type="component" value="Unassembled WGS sequence"/>
</dbReference>